<proteinExistence type="predicted"/>
<feature type="transmembrane region" description="Helical" evidence="6">
    <location>
        <begin position="119"/>
        <end position="142"/>
    </location>
</feature>
<sequence>MVIQRIHPDAAPPDAIRLTESEAFLVQRQFLWDYSPKSDVWAIRIGPALTGGTAAATGLIINNLYRRFLRLGHQGRFASYAPVTVASGLAAAGLHYFLVMKDIVLEKPYCVVCLETRSTSLQVAAGFLYPLILCPFSALRLAHGYQTYPVPRMWDDWGEVTRLWKKFSRPSIPLFTFLFFANAIVGLSLPYFQAKNMEKVAETTQKVVERFDQRLADATLAPSKEPRLLRESKRYVPSS</sequence>
<dbReference type="EMBL" id="CAJPEV010004414">
    <property type="protein sequence ID" value="CAG0901752.1"/>
    <property type="molecule type" value="Genomic_DNA"/>
</dbReference>
<keyword evidence="4" id="KW-0496">Mitochondrion</keyword>
<dbReference type="EMBL" id="LR903931">
    <property type="protein sequence ID" value="CAD7252427.1"/>
    <property type="molecule type" value="Genomic_DNA"/>
</dbReference>
<dbReference type="InterPro" id="IPR009801">
    <property type="entry name" value="TMEM126"/>
</dbReference>
<evidence type="ECO:0000313" key="7">
    <source>
        <dbReference type="EMBL" id="CAD7252427.1"/>
    </source>
</evidence>
<keyword evidence="3 6" id="KW-1133">Transmembrane helix</keyword>
<keyword evidence="5 6" id="KW-0472">Membrane</keyword>
<evidence type="ECO:0000256" key="5">
    <source>
        <dbReference type="ARBA" id="ARBA00023136"/>
    </source>
</evidence>
<keyword evidence="8" id="KW-1185">Reference proteome</keyword>
<evidence type="ECO:0000313" key="8">
    <source>
        <dbReference type="Proteomes" id="UP000677054"/>
    </source>
</evidence>
<accession>A0A7R9FRI8</accession>
<dbReference type="GO" id="GO:0031966">
    <property type="term" value="C:mitochondrial membrane"/>
    <property type="evidence" value="ECO:0007669"/>
    <property type="project" value="UniProtKB-SubCell"/>
</dbReference>
<protein>
    <submittedName>
        <fullName evidence="7">Uncharacterized protein</fullName>
    </submittedName>
</protein>
<name>A0A7R9FRI8_9CRUS</name>
<feature type="transmembrane region" description="Helical" evidence="6">
    <location>
        <begin position="41"/>
        <end position="65"/>
    </location>
</feature>
<organism evidence="7">
    <name type="scientific">Darwinula stevensoni</name>
    <dbReference type="NCBI Taxonomy" id="69355"/>
    <lineage>
        <taxon>Eukaryota</taxon>
        <taxon>Metazoa</taxon>
        <taxon>Ecdysozoa</taxon>
        <taxon>Arthropoda</taxon>
        <taxon>Crustacea</taxon>
        <taxon>Oligostraca</taxon>
        <taxon>Ostracoda</taxon>
        <taxon>Podocopa</taxon>
        <taxon>Podocopida</taxon>
        <taxon>Darwinulocopina</taxon>
        <taxon>Darwinuloidea</taxon>
        <taxon>Darwinulidae</taxon>
        <taxon>Darwinula</taxon>
    </lineage>
</organism>
<feature type="transmembrane region" description="Helical" evidence="6">
    <location>
        <begin position="77"/>
        <end position="99"/>
    </location>
</feature>
<evidence type="ECO:0000256" key="3">
    <source>
        <dbReference type="ARBA" id="ARBA00022989"/>
    </source>
</evidence>
<feature type="transmembrane region" description="Helical" evidence="6">
    <location>
        <begin position="172"/>
        <end position="192"/>
    </location>
</feature>
<evidence type="ECO:0000256" key="4">
    <source>
        <dbReference type="ARBA" id="ARBA00023128"/>
    </source>
</evidence>
<dbReference type="PANTHER" id="PTHR16296:SF2">
    <property type="entry name" value="TRANSMEMBRANE PROTEIN 126A"/>
    <property type="match status" value="1"/>
</dbReference>
<gene>
    <name evidence="7" type="ORF">DSTB1V02_LOCUS12185</name>
</gene>
<dbReference type="Proteomes" id="UP000677054">
    <property type="component" value="Unassembled WGS sequence"/>
</dbReference>
<evidence type="ECO:0000256" key="2">
    <source>
        <dbReference type="ARBA" id="ARBA00022692"/>
    </source>
</evidence>
<dbReference type="Pfam" id="PF07114">
    <property type="entry name" value="TMEM126"/>
    <property type="match status" value="1"/>
</dbReference>
<evidence type="ECO:0000256" key="1">
    <source>
        <dbReference type="ARBA" id="ARBA00004225"/>
    </source>
</evidence>
<keyword evidence="2 6" id="KW-0812">Transmembrane</keyword>
<dbReference type="PANTHER" id="PTHR16296">
    <property type="entry name" value="UNCHARACTERIZED HYPOTHALAMUS PROTEIN HT007"/>
    <property type="match status" value="1"/>
</dbReference>
<dbReference type="GO" id="GO:0032981">
    <property type="term" value="P:mitochondrial respiratory chain complex I assembly"/>
    <property type="evidence" value="ECO:0007669"/>
    <property type="project" value="TreeGrafter"/>
</dbReference>
<evidence type="ECO:0000256" key="6">
    <source>
        <dbReference type="SAM" id="Phobius"/>
    </source>
</evidence>
<reference evidence="7" key="1">
    <citation type="submission" date="2020-11" db="EMBL/GenBank/DDBJ databases">
        <authorList>
            <person name="Tran Van P."/>
        </authorList>
    </citation>
    <scope>NUCLEOTIDE SEQUENCE</scope>
</reference>
<dbReference type="OrthoDB" id="6234762at2759"/>
<comment type="subcellular location">
    <subcellularLocation>
        <location evidence="1">Mitochondrion membrane</location>
        <topology evidence="1">Multi-pass membrane protein</topology>
    </subcellularLocation>
</comment>
<dbReference type="AlphaFoldDB" id="A0A7R9FRI8"/>